<protein>
    <submittedName>
        <fullName evidence="2">Uncharacterized protein</fullName>
    </submittedName>
</protein>
<evidence type="ECO:0000256" key="1">
    <source>
        <dbReference type="SAM" id="Phobius"/>
    </source>
</evidence>
<feature type="transmembrane region" description="Helical" evidence="1">
    <location>
        <begin position="262"/>
        <end position="284"/>
    </location>
</feature>
<name>A0AAW0E544_9AGAR</name>
<keyword evidence="1" id="KW-0812">Transmembrane</keyword>
<dbReference type="EMBL" id="JAYKXP010000005">
    <property type="protein sequence ID" value="KAK7058456.1"/>
    <property type="molecule type" value="Genomic_DNA"/>
</dbReference>
<proteinExistence type="predicted"/>
<evidence type="ECO:0000313" key="2">
    <source>
        <dbReference type="EMBL" id="KAK7058456.1"/>
    </source>
</evidence>
<comment type="caution">
    <text evidence="2">The sequence shown here is derived from an EMBL/GenBank/DDBJ whole genome shotgun (WGS) entry which is preliminary data.</text>
</comment>
<dbReference type="AlphaFoldDB" id="A0AAW0E544"/>
<evidence type="ECO:0000313" key="3">
    <source>
        <dbReference type="Proteomes" id="UP001383192"/>
    </source>
</evidence>
<organism evidence="2 3">
    <name type="scientific">Paramarasmius palmivorus</name>
    <dbReference type="NCBI Taxonomy" id="297713"/>
    <lineage>
        <taxon>Eukaryota</taxon>
        <taxon>Fungi</taxon>
        <taxon>Dikarya</taxon>
        <taxon>Basidiomycota</taxon>
        <taxon>Agaricomycotina</taxon>
        <taxon>Agaricomycetes</taxon>
        <taxon>Agaricomycetidae</taxon>
        <taxon>Agaricales</taxon>
        <taxon>Marasmiineae</taxon>
        <taxon>Marasmiaceae</taxon>
        <taxon>Paramarasmius</taxon>
    </lineage>
</organism>
<keyword evidence="3" id="KW-1185">Reference proteome</keyword>
<gene>
    <name evidence="2" type="ORF">VNI00_002090</name>
</gene>
<keyword evidence="1" id="KW-1133">Transmembrane helix</keyword>
<reference evidence="2 3" key="1">
    <citation type="submission" date="2024-01" db="EMBL/GenBank/DDBJ databases">
        <title>A draft genome for a cacao thread blight-causing isolate of Paramarasmius palmivorus.</title>
        <authorList>
            <person name="Baruah I.K."/>
            <person name="Bukari Y."/>
            <person name="Amoako-Attah I."/>
            <person name="Meinhardt L.W."/>
            <person name="Bailey B.A."/>
            <person name="Cohen S.P."/>
        </authorList>
    </citation>
    <scope>NUCLEOTIDE SEQUENCE [LARGE SCALE GENOMIC DNA]</scope>
    <source>
        <strain evidence="2 3">GH-12</strain>
    </source>
</reference>
<feature type="transmembrane region" description="Helical" evidence="1">
    <location>
        <begin position="6"/>
        <end position="29"/>
    </location>
</feature>
<feature type="transmembrane region" description="Helical" evidence="1">
    <location>
        <begin position="290"/>
        <end position="313"/>
    </location>
</feature>
<accession>A0AAW0E544</accession>
<keyword evidence="1" id="KW-0472">Membrane</keyword>
<dbReference type="Proteomes" id="UP001383192">
    <property type="component" value="Unassembled WGS sequence"/>
</dbReference>
<sequence>MIFRRVLIRFLKLLIYIALIWISFGVLYLTLPSPVPNDDNVTASLQKGKTIARVFDVSTFFPYTDITPSVKEARYSGRRSFIMEFKYFRDSQRGHNVLAFGGGHDTLAEIWSVIDGPITNPWVPYYNLTLEDTEKQSLSKNEAWISAPITLPIPVGDTDGVSVPWIATADATMLYWWANHESANMTFRVRRVENGDMVEVWPDSFAWWEHQGGVLHVDKYPNTLKPLISIRLHGSSMPPSFNFPSLPDSSSPSILYPVRLSLLLFLLPVGAIGLLLFIALSGVFHGLMQLAVVLLNLVALGVVCAAGYGIWWWMRNERPALSMTLNDVREGVDTALANARARGAAAQEQAGDAVVFDVEAQHEAPIDPKAEVNSTLVKES</sequence>